<name>A0A5Q0QAI2_9SPHI</name>
<dbReference type="Proteomes" id="UP000326921">
    <property type="component" value="Chromosome"/>
</dbReference>
<keyword evidence="5" id="KW-0998">Cell outer membrane</keyword>
<comment type="similarity">
    <text evidence="2">Belongs to the SusD family.</text>
</comment>
<comment type="subcellular location">
    <subcellularLocation>
        <location evidence="1">Cell outer membrane</location>
    </subcellularLocation>
</comment>
<dbReference type="Pfam" id="PF14322">
    <property type="entry name" value="SusD-like_3"/>
    <property type="match status" value="1"/>
</dbReference>
<gene>
    <name evidence="8" type="ORF">GFH32_08890</name>
</gene>
<dbReference type="PROSITE" id="PS51257">
    <property type="entry name" value="PROKAR_LIPOPROTEIN"/>
    <property type="match status" value="1"/>
</dbReference>
<dbReference type="InterPro" id="IPR011990">
    <property type="entry name" value="TPR-like_helical_dom_sf"/>
</dbReference>
<feature type="domain" description="RagB/SusD" evidence="6">
    <location>
        <begin position="301"/>
        <end position="602"/>
    </location>
</feature>
<evidence type="ECO:0000313" key="9">
    <source>
        <dbReference type="Proteomes" id="UP000326921"/>
    </source>
</evidence>
<accession>A0A5Q0QAI2</accession>
<keyword evidence="4" id="KW-0472">Membrane</keyword>
<dbReference type="KEGG" id="sphe:GFH32_08890"/>
<sequence>MKKIYVFNLLALLLLGGCSKDVLDRKPLDRISETIVWNDKNAVLAHLAGSYSMMSVLENETPEKYVGIRPGVGWTIEGQVGATLITNLTDEATWGMYPNWAVYRNSGITINGGLLEWWENSYVIIRQLNEFIEQVPNSSIAEDLKKSLVAEARFLRAYNYFSMVRRYGGVPLITKVQQISDPQEELYPKRNTEKELYDFVIKEMNEASLDLPAVNQQGRASKYAALSLLSRAALYAGSIAEFGQIQLNGLLGIPANEANAYYTKSYEASQKIIQEGVHKLYNGSADKTKNFRDIFLVKGNPEAIFVVQHNDKDMIGSGGNGWRYDFIQGPLPNAWYNGNQNMVYLSFIASTFENVDGTLPDLSTSTLTSKLWTIDELWGKLEPRFFASVYTHGTPWQGSTIDWHKSLKVNGQYLSDANGAYQGTPHIGLQGQKLGAHTSFGVLKYLDENKNNMSADFASSQDWIVFRFAEILLNHAESAFKLGKTAEALTVVNQLRDRAGVKPRTNITFDLIQKERKVELAFEGSRYWDLRRWRIATNVLTKRETGLRYTLDFASKKLELQVLEKVDGGPNVAAIFEPHHYYLPITKTRTQQNTNLEENPNYR</sequence>
<keyword evidence="9" id="KW-1185">Reference proteome</keyword>
<dbReference type="Pfam" id="PF07980">
    <property type="entry name" value="SusD_RagB"/>
    <property type="match status" value="1"/>
</dbReference>
<dbReference type="InterPro" id="IPR033985">
    <property type="entry name" value="SusD-like_N"/>
</dbReference>
<evidence type="ECO:0000259" key="7">
    <source>
        <dbReference type="Pfam" id="PF14322"/>
    </source>
</evidence>
<evidence type="ECO:0000256" key="3">
    <source>
        <dbReference type="ARBA" id="ARBA00022729"/>
    </source>
</evidence>
<evidence type="ECO:0000256" key="1">
    <source>
        <dbReference type="ARBA" id="ARBA00004442"/>
    </source>
</evidence>
<dbReference type="RefSeq" id="WP_153511301.1">
    <property type="nucleotide sequence ID" value="NZ_CP045652.1"/>
</dbReference>
<evidence type="ECO:0000256" key="4">
    <source>
        <dbReference type="ARBA" id="ARBA00023136"/>
    </source>
</evidence>
<evidence type="ECO:0000256" key="5">
    <source>
        <dbReference type="ARBA" id="ARBA00023237"/>
    </source>
</evidence>
<proteinExistence type="inferred from homology"/>
<keyword evidence="3" id="KW-0732">Signal</keyword>
<evidence type="ECO:0000259" key="6">
    <source>
        <dbReference type="Pfam" id="PF07980"/>
    </source>
</evidence>
<feature type="domain" description="SusD-like N-terminal" evidence="7">
    <location>
        <begin position="86"/>
        <end position="233"/>
    </location>
</feature>
<protein>
    <submittedName>
        <fullName evidence="8">RagB/SusD family nutrient uptake outer membrane protein</fullName>
    </submittedName>
</protein>
<organism evidence="8 9">
    <name type="scientific">Sphingobacterium zhuxiongii</name>
    <dbReference type="NCBI Taxonomy" id="2662364"/>
    <lineage>
        <taxon>Bacteria</taxon>
        <taxon>Pseudomonadati</taxon>
        <taxon>Bacteroidota</taxon>
        <taxon>Sphingobacteriia</taxon>
        <taxon>Sphingobacteriales</taxon>
        <taxon>Sphingobacteriaceae</taxon>
        <taxon>Sphingobacterium</taxon>
    </lineage>
</organism>
<reference evidence="8 9" key="1">
    <citation type="submission" date="2019-10" db="EMBL/GenBank/DDBJ databases">
        <authorList>
            <person name="Dong K."/>
        </authorList>
    </citation>
    <scope>NUCLEOTIDE SEQUENCE [LARGE SCALE GENOMIC DNA]</scope>
    <source>
        <strain evidence="9">dk4302</strain>
    </source>
</reference>
<dbReference type="Gene3D" id="1.25.40.390">
    <property type="match status" value="1"/>
</dbReference>
<dbReference type="InterPro" id="IPR012944">
    <property type="entry name" value="SusD_RagB_dom"/>
</dbReference>
<dbReference type="EMBL" id="CP045652">
    <property type="protein sequence ID" value="QGA26436.1"/>
    <property type="molecule type" value="Genomic_DNA"/>
</dbReference>
<dbReference type="GO" id="GO:0009279">
    <property type="term" value="C:cell outer membrane"/>
    <property type="evidence" value="ECO:0007669"/>
    <property type="project" value="UniProtKB-SubCell"/>
</dbReference>
<dbReference type="AlphaFoldDB" id="A0A5Q0QAI2"/>
<evidence type="ECO:0000256" key="2">
    <source>
        <dbReference type="ARBA" id="ARBA00006275"/>
    </source>
</evidence>
<dbReference type="SUPFAM" id="SSF48452">
    <property type="entry name" value="TPR-like"/>
    <property type="match status" value="1"/>
</dbReference>
<evidence type="ECO:0000313" key="8">
    <source>
        <dbReference type="EMBL" id="QGA26436.1"/>
    </source>
</evidence>